<dbReference type="EMBL" id="BPQG01000080">
    <property type="protein sequence ID" value="GJD46524.1"/>
    <property type="molecule type" value="Genomic_DNA"/>
</dbReference>
<feature type="region of interest" description="Disordered" evidence="1">
    <location>
        <begin position="179"/>
        <end position="219"/>
    </location>
</feature>
<evidence type="ECO:0008006" key="4">
    <source>
        <dbReference type="Google" id="ProtNLM"/>
    </source>
</evidence>
<feature type="compositionally biased region" description="Pro residues" evidence="1">
    <location>
        <begin position="198"/>
        <end position="212"/>
    </location>
</feature>
<gene>
    <name evidence="2" type="ORF">AFCDBAGC_4406</name>
</gene>
<reference evidence="2 3" key="1">
    <citation type="journal article" date="2021" name="Front. Microbiol.">
        <title>Comprehensive Comparative Genomics and Phenotyping of Methylobacterium Species.</title>
        <authorList>
            <person name="Alessa O."/>
            <person name="Ogura Y."/>
            <person name="Fujitani Y."/>
            <person name="Takami H."/>
            <person name="Hayashi T."/>
            <person name="Sahin N."/>
            <person name="Tani A."/>
        </authorList>
    </citation>
    <scope>NUCLEOTIDE SEQUENCE [LARGE SCALE GENOMIC DNA]</scope>
    <source>
        <strain evidence="2 3">DSM 23679</strain>
    </source>
</reference>
<dbReference type="Proteomes" id="UP001055117">
    <property type="component" value="Unassembled WGS sequence"/>
</dbReference>
<protein>
    <recommendedName>
        <fullName evidence="4">DUF1254 domain-containing protein</fullName>
    </recommendedName>
</protein>
<sequence>MRLVNLRVVYATACGLALAGIVHVATVFAIPALSETDALTRARSSESLEHPQRVYTLATHGEPAPAEAWLPIPDPSVAVGVCAYDLEDGPMRVSARTGAMMLSLAVHGRKGAFYAVTDQAAVRGALDLVVLTRAQYDAALANDDENEPSRDVRIVAPGDQGFVVVRVIAGLPSQRAAANDAVQAVSCTTDSPDEPDPEPAPANPPPTNPPPAGRAKPNG</sequence>
<comment type="caution">
    <text evidence="2">The sequence shown here is derived from an EMBL/GenBank/DDBJ whole genome shotgun (WGS) entry which is preliminary data.</text>
</comment>
<dbReference type="RefSeq" id="WP_238272944.1">
    <property type="nucleotide sequence ID" value="NZ_BPQG01000080.1"/>
</dbReference>
<organism evidence="2 3">
    <name type="scientific">Methylobacterium cerastii</name>
    <dbReference type="NCBI Taxonomy" id="932741"/>
    <lineage>
        <taxon>Bacteria</taxon>
        <taxon>Pseudomonadati</taxon>
        <taxon>Pseudomonadota</taxon>
        <taxon>Alphaproteobacteria</taxon>
        <taxon>Hyphomicrobiales</taxon>
        <taxon>Methylobacteriaceae</taxon>
        <taxon>Methylobacterium</taxon>
    </lineage>
</organism>
<evidence type="ECO:0000313" key="3">
    <source>
        <dbReference type="Proteomes" id="UP001055117"/>
    </source>
</evidence>
<evidence type="ECO:0000256" key="1">
    <source>
        <dbReference type="SAM" id="MobiDB-lite"/>
    </source>
</evidence>
<keyword evidence="3" id="KW-1185">Reference proteome</keyword>
<name>A0ABQ4QNB1_9HYPH</name>
<evidence type="ECO:0000313" key="2">
    <source>
        <dbReference type="EMBL" id="GJD46524.1"/>
    </source>
</evidence>
<accession>A0ABQ4QNB1</accession>
<proteinExistence type="predicted"/>